<sequence>MRDWMAEARQVHADAVVLDMHADTPQRFVDEGWAFTEKDLRGGHLSLPTALTGGLDGEFFAAWVEPHEWAGQYAERTRALIDGVHAQASVGAMRVCVTAQEVLDAKAAGQFAALIGIEGGHSIEGRLELLEEFYARGVRYMTLTWSNTNEWADSSGDVARHGGLTELGGDVVRTMNRLGMIVDVSHVSDATFWDVMKVAEGPVIASHSSARALTKAPRNLTDEMMRAIAESGGIVGINFFPAFIDEGWRAAWNALKPERIQRHKDVAQAFRERGEAIPFHISDGVDREFTAKIGRAPFRSLINHFLHALEIVGSEHVGIGTDFDGIPEPPEGIDSAADLPKVTAALLEARVSAEEMKKILGGNLLRVMDATGR</sequence>
<dbReference type="Pfam" id="PF01244">
    <property type="entry name" value="Peptidase_M19"/>
    <property type="match status" value="1"/>
</dbReference>
<dbReference type="CDD" id="cd01301">
    <property type="entry name" value="rDP_like"/>
    <property type="match status" value="1"/>
</dbReference>
<evidence type="ECO:0000313" key="1">
    <source>
        <dbReference type="EMBL" id="ADV81838.1"/>
    </source>
</evidence>
<dbReference type="Proteomes" id="UP000006844">
    <property type="component" value="Chromosome"/>
</dbReference>
<accession>E8V8D5</accession>
<dbReference type="InterPro" id="IPR000180">
    <property type="entry name" value="Dipep_AS"/>
</dbReference>
<dbReference type="Gene3D" id="3.20.20.140">
    <property type="entry name" value="Metal-dependent hydrolases"/>
    <property type="match status" value="1"/>
</dbReference>
<dbReference type="eggNOG" id="COG2355">
    <property type="taxonomic scope" value="Bacteria"/>
</dbReference>
<evidence type="ECO:0000313" key="2">
    <source>
        <dbReference type="Proteomes" id="UP000006844"/>
    </source>
</evidence>
<dbReference type="InterPro" id="IPR008257">
    <property type="entry name" value="Pept_M19"/>
</dbReference>
<dbReference type="EMBL" id="CP002467">
    <property type="protein sequence ID" value="ADV81838.1"/>
    <property type="molecule type" value="Genomic_DNA"/>
</dbReference>
<keyword evidence="2" id="KW-1185">Reference proteome</keyword>
<dbReference type="SUPFAM" id="SSF51556">
    <property type="entry name" value="Metallo-dependent hydrolases"/>
    <property type="match status" value="1"/>
</dbReference>
<proteinExistence type="predicted"/>
<dbReference type="GO" id="GO:0070573">
    <property type="term" value="F:metallodipeptidase activity"/>
    <property type="evidence" value="ECO:0007669"/>
    <property type="project" value="InterPro"/>
</dbReference>
<dbReference type="PANTHER" id="PTHR10443">
    <property type="entry name" value="MICROSOMAL DIPEPTIDASE"/>
    <property type="match status" value="1"/>
</dbReference>
<protein>
    <submittedName>
        <fullName evidence="1">Membrane dipeptidase</fullName>
        <ecNumber evidence="1">3.4.13.19</ecNumber>
    </submittedName>
</protein>
<dbReference type="HOGENOM" id="CLU_031404_2_1_0"/>
<dbReference type="EC" id="3.4.13.19" evidence="1"/>
<dbReference type="RefSeq" id="WP_013567571.1">
    <property type="nucleotide sequence ID" value="NC_014963.1"/>
</dbReference>
<dbReference type="InterPro" id="IPR032466">
    <property type="entry name" value="Metal_Hydrolase"/>
</dbReference>
<name>E8V8D5_TERSS</name>
<keyword evidence="1" id="KW-0224">Dipeptidase</keyword>
<dbReference type="PROSITE" id="PS00869">
    <property type="entry name" value="RENAL_DIPEPTIDASE_1"/>
    <property type="match status" value="1"/>
</dbReference>
<gene>
    <name evidence="1" type="ordered locus">AciPR4_1005</name>
</gene>
<keyword evidence="1" id="KW-0378">Hydrolase</keyword>
<organism evidence="1 2">
    <name type="scientific">Terriglobus saanensis (strain ATCC BAA-1853 / DSM 23119 / SP1PR4)</name>
    <dbReference type="NCBI Taxonomy" id="401053"/>
    <lineage>
        <taxon>Bacteria</taxon>
        <taxon>Pseudomonadati</taxon>
        <taxon>Acidobacteriota</taxon>
        <taxon>Terriglobia</taxon>
        <taxon>Terriglobales</taxon>
        <taxon>Acidobacteriaceae</taxon>
        <taxon>Terriglobus</taxon>
    </lineage>
</organism>
<keyword evidence="1" id="KW-0645">Protease</keyword>
<dbReference type="KEGG" id="tsa:AciPR4_1005"/>
<dbReference type="GO" id="GO:0006508">
    <property type="term" value="P:proteolysis"/>
    <property type="evidence" value="ECO:0007669"/>
    <property type="project" value="InterPro"/>
</dbReference>
<dbReference type="AlphaFoldDB" id="E8V8D5"/>
<dbReference type="PROSITE" id="PS51365">
    <property type="entry name" value="RENAL_DIPEPTIDASE_2"/>
    <property type="match status" value="1"/>
</dbReference>
<reference evidence="1 2" key="1">
    <citation type="journal article" date="2012" name="Stand. Genomic Sci.">
        <title>Complete genome sequence of Terriglobus saanensis type strain SP1PR4(T), an Acidobacteria from tundra soil.</title>
        <authorList>
            <person name="Rawat S.R."/>
            <person name="Mannisto M.K."/>
            <person name="Starovoytov V."/>
            <person name="Goodwin L."/>
            <person name="Nolan M."/>
            <person name="Hauser L."/>
            <person name="Land M."/>
            <person name="Davenport K.W."/>
            <person name="Woyke T."/>
            <person name="Haggblom M.M."/>
        </authorList>
    </citation>
    <scope>NUCLEOTIDE SEQUENCE</scope>
    <source>
        <strain evidence="2">ATCC BAA-1853 / DSM 23119 / SP1PR4</strain>
    </source>
</reference>
<dbReference type="STRING" id="401053.AciPR4_1005"/>
<dbReference type="PANTHER" id="PTHR10443:SF12">
    <property type="entry name" value="DIPEPTIDASE"/>
    <property type="match status" value="1"/>
</dbReference>